<evidence type="ECO:0000256" key="10">
    <source>
        <dbReference type="ARBA" id="ARBA00023098"/>
    </source>
</evidence>
<dbReference type="RefSeq" id="WP_006961484.1">
    <property type="nucleotide sequence ID" value="NZ_CP063052.1"/>
</dbReference>
<evidence type="ECO:0000256" key="15">
    <source>
        <dbReference type="ARBA" id="ARBA00038456"/>
    </source>
</evidence>
<name>A0A2A2MXV8_9VIBR</name>
<evidence type="ECO:0000256" key="21">
    <source>
        <dbReference type="ARBA" id="ARBA00047969"/>
    </source>
</evidence>
<dbReference type="InterPro" id="IPR052365">
    <property type="entry name" value="THEM4/THEM5_acyl-CoA_thioest"/>
</dbReference>
<dbReference type="GO" id="GO:0005737">
    <property type="term" value="C:cytoplasm"/>
    <property type="evidence" value="ECO:0007669"/>
    <property type="project" value="UniProtKB-SubCell"/>
</dbReference>
<evidence type="ECO:0000256" key="2">
    <source>
        <dbReference type="ARBA" id="ARBA00004496"/>
    </source>
</evidence>
<comment type="catalytic activity">
    <reaction evidence="14">
        <text>(9Z)-octadecenoyl-CoA + H2O = (9Z)-octadecenoate + CoA + H(+)</text>
        <dbReference type="Rhea" id="RHEA:40139"/>
        <dbReference type="ChEBI" id="CHEBI:15377"/>
        <dbReference type="ChEBI" id="CHEBI:15378"/>
        <dbReference type="ChEBI" id="CHEBI:30823"/>
        <dbReference type="ChEBI" id="CHEBI:57287"/>
        <dbReference type="ChEBI" id="CHEBI:57387"/>
    </reaction>
    <physiologicalReaction direction="left-to-right" evidence="14">
        <dbReference type="Rhea" id="RHEA:40140"/>
    </physiologicalReaction>
</comment>
<keyword evidence="8" id="KW-0276">Fatty acid metabolism</keyword>
<dbReference type="Gene3D" id="3.10.129.10">
    <property type="entry name" value="Hotdog Thioesterase"/>
    <property type="match status" value="1"/>
</dbReference>
<keyword evidence="4" id="KW-1003">Cell membrane</keyword>
<dbReference type="PANTHER" id="PTHR12418">
    <property type="entry name" value="ACYL-COENZYME A THIOESTERASE THEM4"/>
    <property type="match status" value="1"/>
</dbReference>
<reference evidence="25" key="1">
    <citation type="journal article" date="2015" name="BMC Genomics">
        <title>Genome mining reveals unlocked bioactive potential of marine Gram-negative bacteria.</title>
        <authorList>
            <person name="Machado H."/>
            <person name="Sonnenschein E.C."/>
            <person name="Melchiorsen J."/>
            <person name="Gram L."/>
        </authorList>
    </citation>
    <scope>NUCLEOTIDE SEQUENCE</scope>
    <source>
        <strain evidence="25">S2052</strain>
    </source>
</reference>
<keyword evidence="11" id="KW-0472">Membrane</keyword>
<evidence type="ECO:0000256" key="3">
    <source>
        <dbReference type="ARBA" id="ARBA00004632"/>
    </source>
</evidence>
<comment type="catalytic activity">
    <reaction evidence="19">
        <text>octanoyl-CoA + H2O = octanoate + CoA + H(+)</text>
        <dbReference type="Rhea" id="RHEA:30143"/>
        <dbReference type="ChEBI" id="CHEBI:15377"/>
        <dbReference type="ChEBI" id="CHEBI:15378"/>
        <dbReference type="ChEBI" id="CHEBI:25646"/>
        <dbReference type="ChEBI" id="CHEBI:57287"/>
        <dbReference type="ChEBI" id="CHEBI:57386"/>
    </reaction>
    <physiologicalReaction direction="left-to-right" evidence="19">
        <dbReference type="Rhea" id="RHEA:30144"/>
    </physiologicalReaction>
</comment>
<evidence type="ECO:0000256" key="18">
    <source>
        <dbReference type="ARBA" id="ARBA00043210"/>
    </source>
</evidence>
<evidence type="ECO:0000256" key="12">
    <source>
        <dbReference type="ARBA" id="ARBA00023273"/>
    </source>
</evidence>
<organism evidence="25">
    <name type="scientific">Vibrio coralliilyticus</name>
    <dbReference type="NCBI Taxonomy" id="190893"/>
    <lineage>
        <taxon>Bacteria</taxon>
        <taxon>Pseudomonadati</taxon>
        <taxon>Pseudomonadota</taxon>
        <taxon>Gammaproteobacteria</taxon>
        <taxon>Vibrionales</taxon>
        <taxon>Vibrionaceae</taxon>
        <taxon>Vibrio</taxon>
    </lineage>
</organism>
<dbReference type="PANTHER" id="PTHR12418:SF19">
    <property type="entry name" value="ACYL-COENZYME A THIOESTERASE THEM4"/>
    <property type="match status" value="1"/>
</dbReference>
<protein>
    <recommendedName>
        <fullName evidence="17">Acyl-coenzyme A thioesterase THEM4</fullName>
        <ecNumber evidence="16">3.1.2.2</ecNumber>
    </recommendedName>
    <alternativeName>
        <fullName evidence="18">Thioesterase superfamily member 4</fullName>
    </alternativeName>
</protein>
<dbReference type="CDD" id="cd03443">
    <property type="entry name" value="PaaI_thioesterase"/>
    <property type="match status" value="1"/>
</dbReference>
<dbReference type="EMBL" id="JXXR01000016">
    <property type="protein sequence ID" value="KJY71521.1"/>
    <property type="molecule type" value="Genomic_DNA"/>
</dbReference>
<evidence type="ECO:0000256" key="11">
    <source>
        <dbReference type="ARBA" id="ARBA00023136"/>
    </source>
</evidence>
<feature type="domain" description="Thioesterase" evidence="24">
    <location>
        <begin position="80"/>
        <end position="139"/>
    </location>
</feature>
<keyword evidence="10" id="KW-0443">Lipid metabolism</keyword>
<evidence type="ECO:0000256" key="19">
    <source>
        <dbReference type="ARBA" id="ARBA00047588"/>
    </source>
</evidence>
<comment type="catalytic activity">
    <reaction evidence="13">
        <text>(5Z,8Z,11Z,14Z)-eicosatetraenoyl-CoA + H2O = (5Z,8Z,11Z,14Z)-eicosatetraenoate + CoA + H(+)</text>
        <dbReference type="Rhea" id="RHEA:40151"/>
        <dbReference type="ChEBI" id="CHEBI:15377"/>
        <dbReference type="ChEBI" id="CHEBI:15378"/>
        <dbReference type="ChEBI" id="CHEBI:32395"/>
        <dbReference type="ChEBI" id="CHEBI:57287"/>
        <dbReference type="ChEBI" id="CHEBI:57368"/>
    </reaction>
    <physiologicalReaction direction="left-to-right" evidence="13">
        <dbReference type="Rhea" id="RHEA:40152"/>
    </physiologicalReaction>
</comment>
<evidence type="ECO:0000256" key="16">
    <source>
        <dbReference type="ARBA" id="ARBA00038848"/>
    </source>
</evidence>
<evidence type="ECO:0000256" key="6">
    <source>
        <dbReference type="ARBA" id="ARBA00022703"/>
    </source>
</evidence>
<evidence type="ECO:0000256" key="22">
    <source>
        <dbReference type="ARBA" id="ARBA00048074"/>
    </source>
</evidence>
<dbReference type="Pfam" id="PF03061">
    <property type="entry name" value="4HBT"/>
    <property type="match status" value="1"/>
</dbReference>
<dbReference type="GO" id="GO:0006631">
    <property type="term" value="P:fatty acid metabolic process"/>
    <property type="evidence" value="ECO:0007669"/>
    <property type="project" value="UniProtKB-KW"/>
</dbReference>
<evidence type="ECO:0000256" key="9">
    <source>
        <dbReference type="ARBA" id="ARBA00022946"/>
    </source>
</evidence>
<dbReference type="STRING" id="190893.BA953_22715"/>
<keyword evidence="6" id="KW-0053">Apoptosis</keyword>
<sequence length="158" mass="17388">MEQNNAFQEQIPNNHCFGCGAENTMGLQIKSYWNGDNESVCTFTPSAHHSAGPLHFLNGGIISTIIDCHCVCTAIAKGYYMQGREIGSGEAIWFATGSLDVKFLRPVPIDDDVQLIASIIEAKDNKIELQCELFSGNTLCCQSRVVAVKVPNEWFEGR</sequence>
<dbReference type="GO" id="GO:0016790">
    <property type="term" value="F:thiolester hydrolase activity"/>
    <property type="evidence" value="ECO:0007669"/>
    <property type="project" value="UniProtKB-ARBA"/>
</dbReference>
<evidence type="ECO:0000256" key="14">
    <source>
        <dbReference type="ARBA" id="ARBA00037002"/>
    </source>
</evidence>
<keyword evidence="12" id="KW-0966">Cell projection</keyword>
<evidence type="ECO:0000256" key="17">
    <source>
        <dbReference type="ARBA" id="ARBA00040123"/>
    </source>
</evidence>
<accession>A0A2A2MXV8</accession>
<evidence type="ECO:0000313" key="25">
    <source>
        <dbReference type="EMBL" id="KJY71521.1"/>
    </source>
</evidence>
<comment type="caution">
    <text evidence="25">The sequence shown here is derived from an EMBL/GenBank/DDBJ whole genome shotgun (WGS) entry which is preliminary data.</text>
</comment>
<evidence type="ECO:0000256" key="23">
    <source>
        <dbReference type="ARBA" id="ARBA00048180"/>
    </source>
</evidence>
<comment type="catalytic activity">
    <reaction evidence="21">
        <text>decanoyl-CoA + H2O = decanoate + CoA + H(+)</text>
        <dbReference type="Rhea" id="RHEA:40059"/>
        <dbReference type="ChEBI" id="CHEBI:15377"/>
        <dbReference type="ChEBI" id="CHEBI:15378"/>
        <dbReference type="ChEBI" id="CHEBI:27689"/>
        <dbReference type="ChEBI" id="CHEBI:57287"/>
        <dbReference type="ChEBI" id="CHEBI:61430"/>
    </reaction>
    <physiologicalReaction direction="left-to-right" evidence="21">
        <dbReference type="Rhea" id="RHEA:40060"/>
    </physiologicalReaction>
</comment>
<keyword evidence="5" id="KW-0963">Cytoplasm</keyword>
<comment type="catalytic activity">
    <reaction evidence="23">
        <text>tetradecanoyl-CoA + H2O = tetradecanoate + CoA + H(+)</text>
        <dbReference type="Rhea" id="RHEA:40119"/>
        <dbReference type="ChEBI" id="CHEBI:15377"/>
        <dbReference type="ChEBI" id="CHEBI:15378"/>
        <dbReference type="ChEBI" id="CHEBI:30807"/>
        <dbReference type="ChEBI" id="CHEBI:57287"/>
        <dbReference type="ChEBI" id="CHEBI:57385"/>
    </reaction>
    <physiologicalReaction direction="left-to-right" evidence="23">
        <dbReference type="Rhea" id="RHEA:40120"/>
    </physiologicalReaction>
</comment>
<dbReference type="SUPFAM" id="SSF54637">
    <property type="entry name" value="Thioesterase/thiol ester dehydrase-isomerase"/>
    <property type="match status" value="1"/>
</dbReference>
<evidence type="ECO:0000256" key="8">
    <source>
        <dbReference type="ARBA" id="ARBA00022832"/>
    </source>
</evidence>
<evidence type="ECO:0000256" key="13">
    <source>
        <dbReference type="ARBA" id="ARBA00035852"/>
    </source>
</evidence>
<comment type="similarity">
    <text evidence="15">Belongs to the THEM4/THEM5 thioesterase family.</text>
</comment>
<proteinExistence type="inferred from homology"/>
<evidence type="ECO:0000256" key="7">
    <source>
        <dbReference type="ARBA" id="ARBA00022801"/>
    </source>
</evidence>
<keyword evidence="7" id="KW-0378">Hydrolase</keyword>
<gene>
    <name evidence="25" type="ORF">TW71_16075</name>
</gene>
<dbReference type="InterPro" id="IPR029069">
    <property type="entry name" value="HotDog_dom_sf"/>
</dbReference>
<evidence type="ECO:0000256" key="1">
    <source>
        <dbReference type="ARBA" id="ARBA00004170"/>
    </source>
</evidence>
<comment type="catalytic activity">
    <reaction evidence="20">
        <text>hexadecanoyl-CoA + H2O = hexadecanoate + CoA + H(+)</text>
        <dbReference type="Rhea" id="RHEA:16645"/>
        <dbReference type="ChEBI" id="CHEBI:7896"/>
        <dbReference type="ChEBI" id="CHEBI:15377"/>
        <dbReference type="ChEBI" id="CHEBI:15378"/>
        <dbReference type="ChEBI" id="CHEBI:57287"/>
        <dbReference type="ChEBI" id="CHEBI:57379"/>
        <dbReference type="EC" id="3.1.2.2"/>
    </reaction>
    <physiologicalReaction direction="left-to-right" evidence="20">
        <dbReference type="Rhea" id="RHEA:16646"/>
    </physiologicalReaction>
</comment>
<keyword evidence="9" id="KW-0809">Transit peptide</keyword>
<evidence type="ECO:0000256" key="20">
    <source>
        <dbReference type="ARBA" id="ARBA00047734"/>
    </source>
</evidence>
<dbReference type="EC" id="3.1.2.2" evidence="16"/>
<dbReference type="GO" id="GO:0016020">
    <property type="term" value="C:membrane"/>
    <property type="evidence" value="ECO:0007669"/>
    <property type="project" value="UniProtKB-SubCell"/>
</dbReference>
<evidence type="ECO:0000259" key="24">
    <source>
        <dbReference type="Pfam" id="PF03061"/>
    </source>
</evidence>
<dbReference type="InterPro" id="IPR006683">
    <property type="entry name" value="Thioestr_dom"/>
</dbReference>
<comment type="subcellular location">
    <subcellularLocation>
        <location evidence="3">Cell projection</location>
        <location evidence="3">Ruffle membrane</location>
    </subcellularLocation>
    <subcellularLocation>
        <location evidence="2">Cytoplasm</location>
    </subcellularLocation>
    <subcellularLocation>
        <location evidence="1">Membrane</location>
        <topology evidence="1">Peripheral membrane protein</topology>
    </subcellularLocation>
</comment>
<evidence type="ECO:0000256" key="5">
    <source>
        <dbReference type="ARBA" id="ARBA00022490"/>
    </source>
</evidence>
<comment type="catalytic activity">
    <reaction evidence="22">
        <text>dodecanoyl-CoA + H2O = dodecanoate + CoA + H(+)</text>
        <dbReference type="Rhea" id="RHEA:30135"/>
        <dbReference type="ChEBI" id="CHEBI:15377"/>
        <dbReference type="ChEBI" id="CHEBI:15378"/>
        <dbReference type="ChEBI" id="CHEBI:18262"/>
        <dbReference type="ChEBI" id="CHEBI:57287"/>
        <dbReference type="ChEBI" id="CHEBI:57375"/>
    </reaction>
    <physiologicalReaction direction="left-to-right" evidence="22">
        <dbReference type="Rhea" id="RHEA:30136"/>
    </physiologicalReaction>
</comment>
<dbReference type="AlphaFoldDB" id="A0A2A2MXV8"/>
<evidence type="ECO:0000256" key="4">
    <source>
        <dbReference type="ARBA" id="ARBA00022475"/>
    </source>
</evidence>